<dbReference type="AlphaFoldDB" id="A0A2V2V7I3"/>
<dbReference type="VEuPathDB" id="TriTrypDB:Tc_MARK_6261"/>
<reference evidence="2 3" key="1">
    <citation type="journal article" date="2018" name="Microb. Genom.">
        <title>Expanding an expanded genome: long-read sequencing of Trypanosoma cruzi.</title>
        <authorList>
            <person name="Berna L."/>
            <person name="Rodriguez M."/>
            <person name="Chiribao M.L."/>
            <person name="Parodi-Talice A."/>
            <person name="Pita S."/>
            <person name="Rijo G."/>
            <person name="Alvarez-Valin F."/>
            <person name="Robello C."/>
        </authorList>
    </citation>
    <scope>NUCLEOTIDE SEQUENCE [LARGE SCALE GENOMIC DNA]</scope>
    <source>
        <strain evidence="2 3">TCC</strain>
    </source>
</reference>
<dbReference type="VEuPathDB" id="TriTrypDB:TcYC6_0103200"/>
<name>A0A2V2V7I3_TRYCR</name>
<dbReference type="VEuPathDB" id="TriTrypDB:TcCL_ESM03278"/>
<evidence type="ECO:0000313" key="3">
    <source>
        <dbReference type="Proteomes" id="UP000246078"/>
    </source>
</evidence>
<dbReference type="VEuPathDB" id="TriTrypDB:ECC02_006464"/>
<dbReference type="VEuPathDB" id="TriTrypDB:C4B63_46g32"/>
<accession>A0A2V2V7I3</accession>
<dbReference type="VEuPathDB" id="TriTrypDB:TcCLB.507099.40"/>
<evidence type="ECO:0000256" key="1">
    <source>
        <dbReference type="SAM" id="MobiDB-lite"/>
    </source>
</evidence>
<comment type="caution">
    <text evidence="2">The sequence shown here is derived from an EMBL/GenBank/DDBJ whole genome shotgun (WGS) entry which is preliminary data.</text>
</comment>
<dbReference type="VEuPathDB" id="TriTrypDB:C3747_318g19"/>
<feature type="region of interest" description="Disordered" evidence="1">
    <location>
        <begin position="109"/>
        <end position="128"/>
    </location>
</feature>
<evidence type="ECO:0000313" key="2">
    <source>
        <dbReference type="EMBL" id="PWU92457.1"/>
    </source>
</evidence>
<dbReference type="VEuPathDB" id="TriTrypDB:TcBrA4_0074680"/>
<protein>
    <submittedName>
        <fullName evidence="2">Uncharacterized protein</fullName>
    </submittedName>
</protein>
<dbReference type="Proteomes" id="UP000246078">
    <property type="component" value="Unassembled WGS sequence"/>
</dbReference>
<dbReference type="VEuPathDB" id="TriTrypDB:TcG_03319"/>
<dbReference type="VEuPathDB" id="TriTrypDB:TCSYLVIO_003473"/>
<gene>
    <name evidence="2" type="ORF">C3747_318g19</name>
</gene>
<organism evidence="2 3">
    <name type="scientific">Trypanosoma cruzi</name>
    <dbReference type="NCBI Taxonomy" id="5693"/>
    <lineage>
        <taxon>Eukaryota</taxon>
        <taxon>Discoba</taxon>
        <taxon>Euglenozoa</taxon>
        <taxon>Kinetoplastea</taxon>
        <taxon>Metakinetoplastina</taxon>
        <taxon>Trypanosomatida</taxon>
        <taxon>Trypanosomatidae</taxon>
        <taxon>Trypanosoma</taxon>
        <taxon>Schizotrypanum</taxon>
    </lineage>
</organism>
<sequence length="249" mass="27469">MRCSQRTGSVLESFAERTLVPFPVFSGTMNLDKSPRIDPTNQKSFLYSFRGVNLRVFAALDRSQLVRIGSEYLQTLCAHLSRQCVLAAIRQVVSPGYHVLAIERCSNKQRTKPSHTGDDGNENCGDGPPPITGIVNPLHIISSNDFVRHLINLLRYSDTGAVSDETMKAVSEFIRLCFCSISSEKVLENSFRDAVIAITEALRDEAETFRVELPPLSYVTTDIQLVPLAILNGRAALSPLMPTVVVLST</sequence>
<dbReference type="VEuPathDB" id="TriTrypDB:TCDM_04127"/>
<dbReference type="EMBL" id="PRFC01000318">
    <property type="protein sequence ID" value="PWU92457.1"/>
    <property type="molecule type" value="Genomic_DNA"/>
</dbReference>
<proteinExistence type="predicted"/>